<keyword evidence="4" id="KW-1185">Reference proteome</keyword>
<protein>
    <submittedName>
        <fullName evidence="3">DUF4384 domain-containing protein</fullName>
    </submittedName>
</protein>
<proteinExistence type="predicted"/>
<evidence type="ECO:0000313" key="4">
    <source>
        <dbReference type="Proteomes" id="UP001428774"/>
    </source>
</evidence>
<comment type="caution">
    <text evidence="3">The sequence shown here is derived from an EMBL/GenBank/DDBJ whole genome shotgun (WGS) entry which is preliminary data.</text>
</comment>
<evidence type="ECO:0000313" key="3">
    <source>
        <dbReference type="EMBL" id="MEN9060743.1"/>
    </source>
</evidence>
<evidence type="ECO:0000256" key="1">
    <source>
        <dbReference type="SAM" id="SignalP"/>
    </source>
</evidence>
<feature type="signal peptide" evidence="1">
    <location>
        <begin position="1"/>
        <end position="24"/>
    </location>
</feature>
<dbReference type="GO" id="GO:0009055">
    <property type="term" value="F:electron transfer activity"/>
    <property type="evidence" value="ECO:0007669"/>
    <property type="project" value="InterPro"/>
</dbReference>
<sequence length="809" mass="88851">MTPSDLIKVSALALAATLAGPAMAQDEAAGGMPLPADATAEESAAYAVLDKYCAECHQEGRLEDGLTTPKSGFGHVLDMRRLANDPKFVVAGDSAKSKLYNVIAGGAPAMPDNCWDPSCTPSAEELAALDTWIVKLGETAPEPREFIPLSDLFAMAHADLQQQPTNRRDRIRYFSMRELWNDSEVTDANYEAYLAATVKLMNALSFNPNVYKYEKVDEHGVLLRVFLPDLDWSHDRWSLLEAEYPYAMESDTDPYLGPLQHLSGTVVPVIRADWFTATASVSPLYYDMLGLADTVQGLERQLGLDMNRNILNEQVVRAGFRDSGVSTHNRLIERHALGTGFFWTSYDFAGSKGRQSFFEYPLGPTSAYGDELAFHHDGGESIFTLPNGFHAYYLNTADGARLNVGPTAIVRDTDYPDGTGEVVNGISCISCHIKGMRFNDDSVREVAMNNLSLPPSARQTIDAIYPGKDVVNGFFEKDMNAFFETLTLAGIDPDTKAAGLEPVRGLFVYHVDYFIDFEQAANELGLTEEDLRGRMAFAGHENASLLTRLDISPIARDEWNAAYPVLLEKLTDYRPLKTDYRVTTALPHSVKQVVKGTAHEPPADVYDTPAPAKTHAAPTTHADLARTPAENDYVPTQHSVPAQSHLTVYTDKPAYKVGEGMQIFVEPRHDCRLTLISIDDDHDSCVLYPFPGLDDVVIRGGTQYVFPPQGSLRTSEPGLETILAICNGGQKAIDTVTRDTTQVSCAADHKPISKDHYETVVNETLVLDLNGGAPDRKTTLSGADYRAVSDHNPDVTKAQISVVVHNEQY</sequence>
<dbReference type="Pfam" id="PF14326">
    <property type="entry name" value="DUF4384"/>
    <property type="match status" value="1"/>
</dbReference>
<keyword evidence="1" id="KW-0732">Signal</keyword>
<dbReference type="SUPFAM" id="SSF46626">
    <property type="entry name" value="Cytochrome c"/>
    <property type="match status" value="1"/>
</dbReference>
<organism evidence="3 4">
    <name type="scientific">Ponticoccus litoralis</name>
    <dbReference type="NCBI Taxonomy" id="422297"/>
    <lineage>
        <taxon>Bacteria</taxon>
        <taxon>Pseudomonadati</taxon>
        <taxon>Pseudomonadota</taxon>
        <taxon>Alphaproteobacteria</taxon>
        <taxon>Rhodobacterales</taxon>
        <taxon>Roseobacteraceae</taxon>
        <taxon>Ponticoccus</taxon>
    </lineage>
</organism>
<reference evidence="3 4" key="1">
    <citation type="submission" date="2024-05" db="EMBL/GenBank/DDBJ databases">
        <title>Genome sequence of Ponticoccus litoralis KCCM 90028.</title>
        <authorList>
            <person name="Kim J.M."/>
            <person name="Lee J.K."/>
            <person name="Choi B.J."/>
            <person name="Bayburt H."/>
            <person name="Baek J.H."/>
            <person name="Jeon C.O."/>
        </authorList>
    </citation>
    <scope>NUCLEOTIDE SEQUENCE [LARGE SCALE GENOMIC DNA]</scope>
    <source>
        <strain evidence="3 4">KCCM 90028</strain>
    </source>
</reference>
<dbReference type="Proteomes" id="UP001428774">
    <property type="component" value="Unassembled WGS sequence"/>
</dbReference>
<feature type="chain" id="PRO_5043611900" evidence="1">
    <location>
        <begin position="25"/>
        <end position="809"/>
    </location>
</feature>
<dbReference type="RefSeq" id="WP_347165892.1">
    <property type="nucleotide sequence ID" value="NZ_JBDNCH010000002.1"/>
</dbReference>
<dbReference type="InterPro" id="IPR036909">
    <property type="entry name" value="Cyt_c-like_dom_sf"/>
</dbReference>
<gene>
    <name evidence="3" type="ORF">ABFB10_06525</name>
</gene>
<name>A0AAW9SQ46_9RHOB</name>
<feature type="domain" description="DUF4384" evidence="2">
    <location>
        <begin position="655"/>
        <end position="726"/>
    </location>
</feature>
<dbReference type="AlphaFoldDB" id="A0AAW9SQ46"/>
<dbReference type="InterPro" id="IPR025493">
    <property type="entry name" value="DUF4384"/>
</dbReference>
<dbReference type="GO" id="GO:0020037">
    <property type="term" value="F:heme binding"/>
    <property type="evidence" value="ECO:0007669"/>
    <property type="project" value="InterPro"/>
</dbReference>
<accession>A0AAW9SQ46</accession>
<evidence type="ECO:0000259" key="2">
    <source>
        <dbReference type="Pfam" id="PF14326"/>
    </source>
</evidence>
<dbReference type="EMBL" id="JBDNCH010000002">
    <property type="protein sequence ID" value="MEN9060743.1"/>
    <property type="molecule type" value="Genomic_DNA"/>
</dbReference>